<gene>
    <name evidence="2" type="ORF">N47_J00240</name>
</gene>
<dbReference type="EMBL" id="FR695872">
    <property type="protein sequence ID" value="CBX29043.1"/>
    <property type="molecule type" value="Genomic_DNA"/>
</dbReference>
<evidence type="ECO:0000313" key="2">
    <source>
        <dbReference type="EMBL" id="CBX29043.1"/>
    </source>
</evidence>
<accession>E1YEP9</accession>
<organism evidence="2">
    <name type="scientific">uncultured Desulfobacterium sp</name>
    <dbReference type="NCBI Taxonomy" id="201089"/>
    <lineage>
        <taxon>Bacteria</taxon>
        <taxon>Pseudomonadati</taxon>
        <taxon>Thermodesulfobacteriota</taxon>
        <taxon>Desulfobacteria</taxon>
        <taxon>Desulfobacterales</taxon>
        <taxon>Desulfobacteriaceae</taxon>
        <taxon>Desulfobacterium</taxon>
        <taxon>environmental samples</taxon>
    </lineage>
</organism>
<reference evidence="2" key="1">
    <citation type="journal article" date="2011" name="Environ. Microbiol.">
        <title>Genomic insights into the metabolic potential of the polycyclic aromatic hydrocarbon degrading sulfate-reducing Deltaproteobacterium N47.</title>
        <authorList>
            <person name="Bergmann F."/>
            <person name="Selesi D."/>
            <person name="Weinmaier T."/>
            <person name="Tischler P."/>
            <person name="Rattei T."/>
            <person name="Meckenstock R.U."/>
        </authorList>
    </citation>
    <scope>NUCLEOTIDE SEQUENCE</scope>
</reference>
<dbReference type="InterPro" id="IPR003497">
    <property type="entry name" value="BRO_N_domain"/>
</dbReference>
<evidence type="ECO:0000259" key="1">
    <source>
        <dbReference type="Pfam" id="PF02498"/>
    </source>
</evidence>
<sequence length="98" mass="11172">MMAKEIVKTTGGHASPFERIRKVNKVGNEYWESRDLADVLGYTQYRNFEAVIEKAKLSCFNSGHRIEDHFADVSKMVETKQRKQLGKAEAPAKKKANN</sequence>
<protein>
    <recommendedName>
        <fullName evidence="1">Bro-N domain-containing protein</fullName>
    </recommendedName>
</protein>
<name>E1YEP9_9BACT</name>
<proteinExistence type="predicted"/>
<feature type="domain" description="Bro-N" evidence="1">
    <location>
        <begin position="20"/>
        <end position="78"/>
    </location>
</feature>
<dbReference type="Pfam" id="PF02498">
    <property type="entry name" value="Bro-N"/>
    <property type="match status" value="1"/>
</dbReference>
<dbReference type="AlphaFoldDB" id="E1YEP9"/>